<dbReference type="OrthoDB" id="1729737at2759"/>
<dbReference type="PANTHER" id="PTHR45737:SF4">
    <property type="entry name" value="VON WILLEBRAND DOMAIN PROTEIN (AFU_ORTHOLOGUE AFUA_4G01160)"/>
    <property type="match status" value="1"/>
</dbReference>
<dbReference type="AlphaFoldDB" id="A0A2J6REZ4"/>
<dbReference type="Proteomes" id="UP000235786">
    <property type="component" value="Unassembled WGS sequence"/>
</dbReference>
<dbReference type="Pfam" id="PF13768">
    <property type="entry name" value="VWA_3"/>
    <property type="match status" value="1"/>
</dbReference>
<reference evidence="3 4" key="1">
    <citation type="submission" date="2016-04" db="EMBL/GenBank/DDBJ databases">
        <title>A degradative enzymes factory behind the ericoid mycorrhizal symbiosis.</title>
        <authorList>
            <consortium name="DOE Joint Genome Institute"/>
            <person name="Martino E."/>
            <person name="Morin E."/>
            <person name="Grelet G."/>
            <person name="Kuo A."/>
            <person name="Kohler A."/>
            <person name="Daghino S."/>
            <person name="Barry K."/>
            <person name="Choi C."/>
            <person name="Cichocki N."/>
            <person name="Clum A."/>
            <person name="Copeland A."/>
            <person name="Hainaut M."/>
            <person name="Haridas S."/>
            <person name="Labutti K."/>
            <person name="Lindquist E."/>
            <person name="Lipzen A."/>
            <person name="Khouja H.-R."/>
            <person name="Murat C."/>
            <person name="Ohm R."/>
            <person name="Olson A."/>
            <person name="Spatafora J."/>
            <person name="Veneault-Fourrey C."/>
            <person name="Henrissat B."/>
            <person name="Grigoriev I."/>
            <person name="Martin F."/>
            <person name="Perotto S."/>
        </authorList>
    </citation>
    <scope>NUCLEOTIDE SEQUENCE [LARGE SCALE GENOMIC DNA]</scope>
    <source>
        <strain evidence="3 4">F</strain>
    </source>
</reference>
<sequence>MSWAYARYQEPNANRLASGLFFRIQENEHPVQPPLTRSPDLALRDLSHDHFVIPEYRQTKQDRELYLPLLEVLVEVEAVGTIAWTTLTQTFTNRASSPVTEATYCFPLYDKSTVTSFSCCIGSEKVLKGVVKPKALAKAEFEAAVARQHVAALLEEHTPEVFETSIGNIPAQTSVKIEVCYITELKADLSGDGILLTIPTSVAPRYGTPPSSLATSTARKSLAVPPENGLQIRIQVSSPVAINRIESRTHPVTIEMGSHGHTTTKNIRDLAKARTSLEYDPTKARATLSDRTACLGKDFVLLIESRGGTLLASRAILESHPKLSNYSALMVSINLKDMYTPNVVSLKSPSEIIFLADRSGSMVDKIEALKTAMGFFLKSLPNNCSFNICSFGSNHALMWSESRPYNQASLDEAMSYINNFRADMGGTELLSGLRSVVEKADPVLSTQIITLTDGEVWNAAGIFEFIRDSKAARGKDSIRFFALGIGDAVSHHLIEGIGRNGGGLAEVVSVDSAGDWKSRVIRMLEAALTPSTWKVEINLGGFPKNEQEGLCIQAPNRIPDFHAFSRSSVYFLLSEEAKFESVNIIATATSGETITAELPVQILENTRNCVHLLAAKGVLNDFESGQSWFHGSVRSTETKSEAEIEDRMRVEAERIGIEWSLSSRWTSFVVVDNNASLEKASRWYQAERSELADLTRPRYGS</sequence>
<dbReference type="PROSITE" id="PS50234">
    <property type="entry name" value="VWFA"/>
    <property type="match status" value="1"/>
</dbReference>
<evidence type="ECO:0000313" key="4">
    <source>
        <dbReference type="Proteomes" id="UP000235786"/>
    </source>
</evidence>
<organism evidence="3 4">
    <name type="scientific">Hyaloscypha variabilis (strain UAMH 11265 / GT02V1 / F)</name>
    <name type="common">Meliniomyces variabilis</name>
    <dbReference type="NCBI Taxonomy" id="1149755"/>
    <lineage>
        <taxon>Eukaryota</taxon>
        <taxon>Fungi</taxon>
        <taxon>Dikarya</taxon>
        <taxon>Ascomycota</taxon>
        <taxon>Pezizomycotina</taxon>
        <taxon>Leotiomycetes</taxon>
        <taxon>Helotiales</taxon>
        <taxon>Hyaloscyphaceae</taxon>
        <taxon>Hyaloscypha</taxon>
        <taxon>Hyaloscypha variabilis</taxon>
    </lineage>
</organism>
<gene>
    <name evidence="3" type="ORF">L207DRAFT_494285</name>
</gene>
<proteinExistence type="predicted"/>
<dbReference type="PROSITE" id="PS51468">
    <property type="entry name" value="VIT"/>
    <property type="match status" value="1"/>
</dbReference>
<dbReference type="PANTHER" id="PTHR45737">
    <property type="entry name" value="VON WILLEBRAND FACTOR A DOMAIN-CONTAINING PROTEIN 5A"/>
    <property type="match status" value="1"/>
</dbReference>
<evidence type="ECO:0000259" key="1">
    <source>
        <dbReference type="PROSITE" id="PS50234"/>
    </source>
</evidence>
<feature type="domain" description="VWFA" evidence="1">
    <location>
        <begin position="351"/>
        <end position="524"/>
    </location>
</feature>
<dbReference type="SMART" id="SM00609">
    <property type="entry name" value="VIT"/>
    <property type="match status" value="1"/>
</dbReference>
<dbReference type="Pfam" id="PF08487">
    <property type="entry name" value="VIT"/>
    <property type="match status" value="1"/>
</dbReference>
<dbReference type="EMBL" id="KZ613950">
    <property type="protein sequence ID" value="PMD37090.1"/>
    <property type="molecule type" value="Genomic_DNA"/>
</dbReference>
<dbReference type="InterPro" id="IPR013694">
    <property type="entry name" value="VIT"/>
</dbReference>
<feature type="non-terminal residue" evidence="3">
    <location>
        <position position="701"/>
    </location>
</feature>
<name>A0A2J6REZ4_HYAVF</name>
<dbReference type="Gene3D" id="3.40.50.410">
    <property type="entry name" value="von Willebrand factor, type A domain"/>
    <property type="match status" value="1"/>
</dbReference>
<evidence type="ECO:0000259" key="2">
    <source>
        <dbReference type="PROSITE" id="PS51468"/>
    </source>
</evidence>
<accession>A0A2J6REZ4</accession>
<evidence type="ECO:0000313" key="3">
    <source>
        <dbReference type="EMBL" id="PMD37090.1"/>
    </source>
</evidence>
<dbReference type="STRING" id="1149755.A0A2J6REZ4"/>
<protein>
    <submittedName>
        <fullName evidence="3">VIT-domain-containing protein</fullName>
    </submittedName>
</protein>
<dbReference type="InterPro" id="IPR036465">
    <property type="entry name" value="vWFA_dom_sf"/>
</dbReference>
<keyword evidence="4" id="KW-1185">Reference proteome</keyword>
<dbReference type="InterPro" id="IPR002035">
    <property type="entry name" value="VWF_A"/>
</dbReference>
<dbReference type="SUPFAM" id="SSF53300">
    <property type="entry name" value="vWA-like"/>
    <property type="match status" value="1"/>
</dbReference>
<dbReference type="SMART" id="SM00327">
    <property type="entry name" value="VWA"/>
    <property type="match status" value="1"/>
</dbReference>
<feature type="domain" description="VIT" evidence="2">
    <location>
        <begin position="53"/>
        <end position="183"/>
    </location>
</feature>